<proteinExistence type="predicted"/>
<evidence type="ECO:0000313" key="3">
    <source>
        <dbReference type="Proteomes" id="UP000886860"/>
    </source>
</evidence>
<name>A0A9D1GIY3_9FIRM</name>
<dbReference type="AlphaFoldDB" id="A0A9D1GIY3"/>
<dbReference type="EMBL" id="DVKS01000073">
    <property type="protein sequence ID" value="HIT41377.1"/>
    <property type="molecule type" value="Genomic_DNA"/>
</dbReference>
<reference evidence="2" key="1">
    <citation type="submission" date="2020-10" db="EMBL/GenBank/DDBJ databases">
        <authorList>
            <person name="Gilroy R."/>
        </authorList>
    </citation>
    <scope>NUCLEOTIDE SEQUENCE</scope>
    <source>
        <strain evidence="2">CHK123-3438</strain>
    </source>
</reference>
<feature type="transmembrane region" description="Helical" evidence="1">
    <location>
        <begin position="50"/>
        <end position="74"/>
    </location>
</feature>
<evidence type="ECO:0000256" key="1">
    <source>
        <dbReference type="SAM" id="Phobius"/>
    </source>
</evidence>
<dbReference type="InterPro" id="IPR021354">
    <property type="entry name" value="DUF2975"/>
</dbReference>
<sequence length="150" mass="17052">MCWSNRNSIFLTKIVLLIFAAGYLAVVLTCPLLTDCFVRLSFSAAGISKWLFAATIYAAAVPVGLLLWELWQLLCDIGLEEIFTGDNVRRLRIISWMCFLAALICLLSMLYYVFWGILSACLFFMGLLIRVIKNTFQEAKELKEEADFTI</sequence>
<accession>A0A9D1GIY3</accession>
<reference evidence="2" key="2">
    <citation type="journal article" date="2021" name="PeerJ">
        <title>Extensive microbial diversity within the chicken gut microbiome revealed by metagenomics and culture.</title>
        <authorList>
            <person name="Gilroy R."/>
            <person name="Ravi A."/>
            <person name="Getino M."/>
            <person name="Pursley I."/>
            <person name="Horton D.L."/>
            <person name="Alikhan N.F."/>
            <person name="Baker D."/>
            <person name="Gharbi K."/>
            <person name="Hall N."/>
            <person name="Watson M."/>
            <person name="Adriaenssens E.M."/>
            <person name="Foster-Nyarko E."/>
            <person name="Jarju S."/>
            <person name="Secka A."/>
            <person name="Antonio M."/>
            <person name="Oren A."/>
            <person name="Chaudhuri R.R."/>
            <person name="La Ragione R."/>
            <person name="Hildebrand F."/>
            <person name="Pallen M.J."/>
        </authorList>
    </citation>
    <scope>NUCLEOTIDE SEQUENCE</scope>
    <source>
        <strain evidence="2">CHK123-3438</strain>
    </source>
</reference>
<keyword evidence="1" id="KW-1133">Transmembrane helix</keyword>
<organism evidence="2 3">
    <name type="scientific">Candidatus Caccovicinus merdipullorum</name>
    <dbReference type="NCBI Taxonomy" id="2840724"/>
    <lineage>
        <taxon>Bacteria</taxon>
        <taxon>Bacillati</taxon>
        <taxon>Bacillota</taxon>
        <taxon>Clostridia</taxon>
        <taxon>Eubacteriales</taxon>
        <taxon>Candidatus Caccovicinus</taxon>
    </lineage>
</organism>
<gene>
    <name evidence="2" type="ORF">IAB60_04605</name>
</gene>
<dbReference type="Pfam" id="PF11188">
    <property type="entry name" value="DUF2975"/>
    <property type="match status" value="1"/>
</dbReference>
<dbReference type="Proteomes" id="UP000886860">
    <property type="component" value="Unassembled WGS sequence"/>
</dbReference>
<comment type="caution">
    <text evidence="2">The sequence shown here is derived from an EMBL/GenBank/DDBJ whole genome shotgun (WGS) entry which is preliminary data.</text>
</comment>
<keyword evidence="1" id="KW-0472">Membrane</keyword>
<evidence type="ECO:0000313" key="2">
    <source>
        <dbReference type="EMBL" id="HIT41377.1"/>
    </source>
</evidence>
<keyword evidence="1" id="KW-0812">Transmembrane</keyword>
<feature type="transmembrane region" description="Helical" evidence="1">
    <location>
        <begin position="14"/>
        <end position="38"/>
    </location>
</feature>
<protein>
    <submittedName>
        <fullName evidence="2">DUF2975 domain-containing protein</fullName>
    </submittedName>
</protein>
<feature type="transmembrane region" description="Helical" evidence="1">
    <location>
        <begin position="94"/>
        <end position="127"/>
    </location>
</feature>